<dbReference type="Proteomes" id="UP000000849">
    <property type="component" value="Chromosome"/>
</dbReference>
<keyword evidence="1" id="KW-0472">Membrane</keyword>
<reference evidence="2 3" key="1">
    <citation type="journal article" date="2010" name="Stand. Genomic Sci.">
        <title>Complete genome sequence of Cellulomonas flavigena type strain (134).</title>
        <authorList>
            <person name="Abt B."/>
            <person name="Foster B."/>
            <person name="Lapidus A."/>
            <person name="Clum A."/>
            <person name="Sun H."/>
            <person name="Pukall R."/>
            <person name="Lucas S."/>
            <person name="Glavina Del Rio T."/>
            <person name="Nolan M."/>
            <person name="Tice H."/>
            <person name="Cheng J.F."/>
            <person name="Pitluck S."/>
            <person name="Liolios K."/>
            <person name="Ivanova N."/>
            <person name="Mavromatis K."/>
            <person name="Ovchinnikova G."/>
            <person name="Pati A."/>
            <person name="Goodwin L."/>
            <person name="Chen A."/>
            <person name="Palaniappan K."/>
            <person name="Land M."/>
            <person name="Hauser L."/>
            <person name="Chang Y.J."/>
            <person name="Jeffries C.D."/>
            <person name="Rohde M."/>
            <person name="Goker M."/>
            <person name="Woyke T."/>
            <person name="Bristow J."/>
            <person name="Eisen J.A."/>
            <person name="Markowitz V."/>
            <person name="Hugenholtz P."/>
            <person name="Kyrpides N.C."/>
            <person name="Klenk H.P."/>
        </authorList>
    </citation>
    <scope>NUCLEOTIDE SEQUENCE [LARGE SCALE GENOMIC DNA]</scope>
    <source>
        <strain evidence="3">ATCC 482 / DSM 20109 / BCRC 11376 / JCM 18109 / NBRC 3775 / NCIMB 8073 / NRS 134</strain>
    </source>
</reference>
<evidence type="ECO:0000256" key="1">
    <source>
        <dbReference type="SAM" id="Phobius"/>
    </source>
</evidence>
<dbReference type="STRING" id="446466.Cfla_1077"/>
<feature type="transmembrane region" description="Helical" evidence="1">
    <location>
        <begin position="46"/>
        <end position="68"/>
    </location>
</feature>
<organism evidence="2 3">
    <name type="scientific">Cellulomonas flavigena (strain ATCC 482 / DSM 20109 / BCRC 11376 / JCM 18109 / NBRC 3775 / NCIMB 8073 / NRS 134)</name>
    <dbReference type="NCBI Taxonomy" id="446466"/>
    <lineage>
        <taxon>Bacteria</taxon>
        <taxon>Bacillati</taxon>
        <taxon>Actinomycetota</taxon>
        <taxon>Actinomycetes</taxon>
        <taxon>Micrococcales</taxon>
        <taxon>Cellulomonadaceae</taxon>
        <taxon>Cellulomonas</taxon>
    </lineage>
</organism>
<accession>D5ULE0</accession>
<keyword evidence="1" id="KW-0812">Transmembrane</keyword>
<dbReference type="EMBL" id="CP001964">
    <property type="protein sequence ID" value="ADG73982.1"/>
    <property type="molecule type" value="Genomic_DNA"/>
</dbReference>
<feature type="transmembrane region" description="Helical" evidence="1">
    <location>
        <begin position="113"/>
        <end position="131"/>
    </location>
</feature>
<protein>
    <submittedName>
        <fullName evidence="2">Uncharacterized protein</fullName>
    </submittedName>
</protein>
<gene>
    <name evidence="2" type="ordered locus">Cfla_1077</name>
</gene>
<feature type="transmembrane region" description="Helical" evidence="1">
    <location>
        <begin position="80"/>
        <end position="101"/>
    </location>
</feature>
<keyword evidence="3" id="KW-1185">Reference proteome</keyword>
<dbReference type="KEGG" id="cfl:Cfla_1077"/>
<evidence type="ECO:0000313" key="2">
    <source>
        <dbReference type="EMBL" id="ADG73982.1"/>
    </source>
</evidence>
<dbReference type="OrthoDB" id="10016634at2"/>
<sequence>MTRLWTVPAVAGVVAAVLTVWLVRACQVLAADGWGATVVTAPTLLLVYAAGPAVLCAVPLVLIARTVLGRAGRSLPVHAGLGLLCGLLVGVVQTGVLLSSWPWQVGGVADELIGLPALGGLVGGVVAGLVARRLDASERPGRPDAC</sequence>
<proteinExistence type="predicted"/>
<dbReference type="HOGENOM" id="CLU_1774044_0_0_11"/>
<name>D5ULE0_CELFN</name>
<evidence type="ECO:0000313" key="3">
    <source>
        <dbReference type="Proteomes" id="UP000000849"/>
    </source>
</evidence>
<dbReference type="AlphaFoldDB" id="D5ULE0"/>
<keyword evidence="1" id="KW-1133">Transmembrane helix</keyword>
<dbReference type="RefSeq" id="WP_013116316.1">
    <property type="nucleotide sequence ID" value="NC_014151.1"/>
</dbReference>